<comment type="caution">
    <text evidence="2">The sequence shown here is derived from an EMBL/GenBank/DDBJ whole genome shotgun (WGS) entry which is preliminary data.</text>
</comment>
<dbReference type="SUPFAM" id="SSF52540">
    <property type="entry name" value="P-loop containing nucleoside triphosphate hydrolases"/>
    <property type="match status" value="1"/>
</dbReference>
<gene>
    <name evidence="2" type="ORF">ENN98_01405</name>
</gene>
<dbReference type="InterPro" id="IPR049945">
    <property type="entry name" value="AAA_22"/>
</dbReference>
<evidence type="ECO:0000259" key="1">
    <source>
        <dbReference type="SMART" id="SM00382"/>
    </source>
</evidence>
<organism evidence="2">
    <name type="scientific">Desulfurivibrio alkaliphilus</name>
    <dbReference type="NCBI Taxonomy" id="427923"/>
    <lineage>
        <taxon>Bacteria</taxon>
        <taxon>Pseudomonadati</taxon>
        <taxon>Thermodesulfobacteriota</taxon>
        <taxon>Desulfobulbia</taxon>
        <taxon>Desulfobulbales</taxon>
        <taxon>Desulfobulbaceae</taxon>
        <taxon>Desulfurivibrio</taxon>
    </lineage>
</organism>
<dbReference type="EMBL" id="DSDS01000032">
    <property type="protein sequence ID" value="HET97363.1"/>
    <property type="molecule type" value="Genomic_DNA"/>
</dbReference>
<dbReference type="InterPro" id="IPR027417">
    <property type="entry name" value="P-loop_NTPase"/>
</dbReference>
<proteinExistence type="predicted"/>
<dbReference type="GO" id="GO:0016887">
    <property type="term" value="F:ATP hydrolysis activity"/>
    <property type="evidence" value="ECO:0007669"/>
    <property type="project" value="InterPro"/>
</dbReference>
<dbReference type="InterPro" id="IPR036779">
    <property type="entry name" value="LysM_dom_sf"/>
</dbReference>
<dbReference type="Pfam" id="PF13401">
    <property type="entry name" value="AAA_22"/>
    <property type="match status" value="1"/>
</dbReference>
<dbReference type="PANTHER" id="PTHR35894:SF1">
    <property type="entry name" value="PHOSPHORIBULOKINASE _ URIDINE KINASE FAMILY"/>
    <property type="match status" value="1"/>
</dbReference>
<dbReference type="PANTHER" id="PTHR35894">
    <property type="entry name" value="GENERAL SECRETION PATHWAY PROTEIN A-RELATED"/>
    <property type="match status" value="1"/>
</dbReference>
<dbReference type="Gene3D" id="3.10.350.10">
    <property type="entry name" value="LysM domain"/>
    <property type="match status" value="1"/>
</dbReference>
<dbReference type="InterPro" id="IPR003593">
    <property type="entry name" value="AAA+_ATPase"/>
</dbReference>
<dbReference type="Proteomes" id="UP000885986">
    <property type="component" value="Unassembled WGS sequence"/>
</dbReference>
<feature type="domain" description="AAA+ ATPase" evidence="1">
    <location>
        <begin position="43"/>
        <end position="196"/>
    </location>
</feature>
<evidence type="ECO:0000313" key="2">
    <source>
        <dbReference type="EMBL" id="HET97363.1"/>
    </source>
</evidence>
<reference evidence="2" key="1">
    <citation type="journal article" date="2020" name="mSystems">
        <title>Genome- and Community-Level Interaction Insights into Carbon Utilization and Element Cycling Functions of Hydrothermarchaeota in Hydrothermal Sediment.</title>
        <authorList>
            <person name="Zhou Z."/>
            <person name="Liu Y."/>
            <person name="Xu W."/>
            <person name="Pan J."/>
            <person name="Luo Z.H."/>
            <person name="Li M."/>
        </authorList>
    </citation>
    <scope>NUCLEOTIDE SEQUENCE [LARGE SCALE GENOMIC DNA]</scope>
    <source>
        <strain evidence="2">SpSt-1224</strain>
    </source>
</reference>
<protein>
    <recommendedName>
        <fullName evidence="1">AAA+ ATPase domain-containing protein</fullName>
    </recommendedName>
</protein>
<dbReference type="InterPro" id="IPR052026">
    <property type="entry name" value="ExeA_AAA_ATPase_DNA-bind"/>
</dbReference>
<dbReference type="SMART" id="SM00382">
    <property type="entry name" value="AAA"/>
    <property type="match status" value="1"/>
</dbReference>
<name>A0A7C2THV2_9BACT</name>
<accession>A0A7C2THV2</accession>
<dbReference type="AlphaFoldDB" id="A0A7C2THV2"/>
<sequence length="504" mass="55651">MEYFQLLQLNREPFSNSPDPEFFFESAVHLQCLQQLEVALRLKRGLSVVLGRVGTGKTTICRQLLRRCGHDPAVEVHLVMDPTFDSPRQLLDHLARLMGVGGEERAGERLSPRLLKERIKEHLFRQGVEKGRITLLVIDEGQKLEEESLELLRELLNYETNESKLLQIIIFAQEEFAERLAAKPNFQDRINLLYRLRPLSFAETRAMIGFRLSLAHPEGLPPVAFSFPALWLIHRATGGYPRRIVNLCHKVILALIVQGRIRAGWRVVRFVLKGEGWVSPASGRRPVLAALALVLLLALGAFYCYPLFREAEAVVGQPTSAAATPVPVPEPVLELPLRLALEFTGSEELGEIVILEGETLGGLLARLAGSERPGRLAPLLERTMALNPGLSDPDRIMVGQVLRLPAPGPEFAPAPGYWLKLALRPDLAAAFAFLRRHQGELPLRLALARDGGQGLVYLVLLNRHFGSLSEAGAAGEVLRQSTALSAEIVRVAADPGPAPRTDGI</sequence>
<dbReference type="Gene3D" id="3.40.50.300">
    <property type="entry name" value="P-loop containing nucleotide triphosphate hydrolases"/>
    <property type="match status" value="1"/>
</dbReference>